<keyword evidence="3" id="KW-1185">Reference proteome</keyword>
<evidence type="ECO:0000313" key="2">
    <source>
        <dbReference type="EMBL" id="GGO10660.1"/>
    </source>
</evidence>
<sequence>MTAPKQAASGTSPTDSDAAPAILYYIRDPANICTVIGLSLAVVALYLLLHERIHWATVALLAAVACDLLDGQIARRTPGRTPDHGRIGVQLDSLVDIVTSAVVPGMLLLVMGGRQAVFLPGAILIAVAGVLRLSYFNVHSAGGDHFRGLPVYYNPLAVAGAVLLARWLGVYTVYATIIALVVLNLSSLRVPKQRGIGLWCLFAATFALMAALIATN</sequence>
<feature type="transmembrane region" description="Helical" evidence="1">
    <location>
        <begin position="117"/>
        <end position="136"/>
    </location>
</feature>
<dbReference type="Gene3D" id="1.20.120.1760">
    <property type="match status" value="1"/>
</dbReference>
<reference evidence="2" key="2">
    <citation type="submission" date="2020-09" db="EMBL/GenBank/DDBJ databases">
        <authorList>
            <person name="Sun Q."/>
            <person name="Zhou Y."/>
        </authorList>
    </citation>
    <scope>NUCLEOTIDE SEQUENCE</scope>
    <source>
        <strain evidence="2">CGMCC 4.7138</strain>
    </source>
</reference>
<name>A0A8H9H347_9ACTN</name>
<dbReference type="GO" id="GO:0008654">
    <property type="term" value="P:phospholipid biosynthetic process"/>
    <property type="evidence" value="ECO:0007669"/>
    <property type="project" value="InterPro"/>
</dbReference>
<organism evidence="2 3">
    <name type="scientific">Microbispora bryophytorum</name>
    <dbReference type="NCBI Taxonomy" id="1460882"/>
    <lineage>
        <taxon>Bacteria</taxon>
        <taxon>Bacillati</taxon>
        <taxon>Actinomycetota</taxon>
        <taxon>Actinomycetes</taxon>
        <taxon>Streptosporangiales</taxon>
        <taxon>Streptosporangiaceae</taxon>
        <taxon>Microbispora</taxon>
    </lineage>
</organism>
<evidence type="ECO:0000256" key="1">
    <source>
        <dbReference type="SAM" id="Phobius"/>
    </source>
</evidence>
<dbReference type="RefSeq" id="WP_142568311.1">
    <property type="nucleotide sequence ID" value="NZ_BMMN01000004.1"/>
</dbReference>
<dbReference type="Proteomes" id="UP000653480">
    <property type="component" value="Unassembled WGS sequence"/>
</dbReference>
<reference evidence="2" key="1">
    <citation type="journal article" date="2014" name="Int. J. Syst. Evol. Microbiol.">
        <title>Complete genome sequence of Corynebacterium casei LMG S-19264T (=DSM 44701T), isolated from a smear-ripened cheese.</title>
        <authorList>
            <consortium name="US DOE Joint Genome Institute (JGI-PGF)"/>
            <person name="Walter F."/>
            <person name="Albersmeier A."/>
            <person name="Kalinowski J."/>
            <person name="Ruckert C."/>
        </authorList>
    </citation>
    <scope>NUCLEOTIDE SEQUENCE</scope>
    <source>
        <strain evidence="2">CGMCC 4.7138</strain>
    </source>
</reference>
<dbReference type="GO" id="GO:0016780">
    <property type="term" value="F:phosphotransferase activity, for other substituted phosphate groups"/>
    <property type="evidence" value="ECO:0007669"/>
    <property type="project" value="InterPro"/>
</dbReference>
<gene>
    <name evidence="2" type="ORF">GCM10011574_27470</name>
</gene>
<dbReference type="EMBL" id="BMMN01000004">
    <property type="protein sequence ID" value="GGO10660.1"/>
    <property type="molecule type" value="Genomic_DNA"/>
</dbReference>
<dbReference type="OrthoDB" id="9777147at2"/>
<comment type="caution">
    <text evidence="2">The sequence shown here is derived from an EMBL/GenBank/DDBJ whole genome shotgun (WGS) entry which is preliminary data.</text>
</comment>
<dbReference type="AlphaFoldDB" id="A0A8H9H347"/>
<keyword evidence="1" id="KW-1133">Transmembrane helix</keyword>
<dbReference type="InterPro" id="IPR043130">
    <property type="entry name" value="CDP-OH_PTrfase_TM_dom"/>
</dbReference>
<keyword evidence="1" id="KW-0472">Membrane</keyword>
<keyword evidence="1" id="KW-0812">Transmembrane</keyword>
<feature type="transmembrane region" description="Helical" evidence="1">
    <location>
        <begin position="195"/>
        <end position="214"/>
    </location>
</feature>
<protein>
    <submittedName>
        <fullName evidence="2">Phosphatidylserine synthase</fullName>
    </submittedName>
</protein>
<feature type="transmembrane region" description="Helical" evidence="1">
    <location>
        <begin position="156"/>
        <end position="183"/>
    </location>
</feature>
<proteinExistence type="predicted"/>
<dbReference type="InterPro" id="IPR000462">
    <property type="entry name" value="CDP-OH_P_trans"/>
</dbReference>
<dbReference type="GO" id="GO:0016020">
    <property type="term" value="C:membrane"/>
    <property type="evidence" value="ECO:0007669"/>
    <property type="project" value="InterPro"/>
</dbReference>
<evidence type="ECO:0000313" key="3">
    <source>
        <dbReference type="Proteomes" id="UP000653480"/>
    </source>
</evidence>
<feature type="transmembrane region" description="Helical" evidence="1">
    <location>
        <begin position="29"/>
        <end position="48"/>
    </location>
</feature>
<dbReference type="GeneID" id="97244964"/>
<accession>A0A8H9H347</accession>
<dbReference type="Pfam" id="PF01066">
    <property type="entry name" value="CDP-OH_P_transf"/>
    <property type="match status" value="1"/>
</dbReference>